<dbReference type="RefSeq" id="WP_184785150.1">
    <property type="nucleotide sequence ID" value="NZ_BONT01000062.1"/>
</dbReference>
<comment type="caution">
    <text evidence="2">The sequence shown here is derived from an EMBL/GenBank/DDBJ whole genome shotgun (WGS) entry which is preliminary data.</text>
</comment>
<dbReference type="Pfam" id="PF13468">
    <property type="entry name" value="Glyoxalase_3"/>
    <property type="match status" value="1"/>
</dbReference>
<dbReference type="Gene3D" id="3.10.180.10">
    <property type="entry name" value="2,3-Dihydroxybiphenyl 1,2-Dioxygenase, domain 1"/>
    <property type="match status" value="1"/>
</dbReference>
<name>A0A841F5M9_9ACTN</name>
<dbReference type="Proteomes" id="UP000548476">
    <property type="component" value="Unassembled WGS sequence"/>
</dbReference>
<protein>
    <submittedName>
        <fullName evidence="2">Catechol 2,3-dioxygenase-like lactoylglutathione lyase family enzyme</fullName>
    </submittedName>
</protein>
<reference evidence="2 3" key="1">
    <citation type="submission" date="2020-08" db="EMBL/GenBank/DDBJ databases">
        <title>Genomic Encyclopedia of Type Strains, Phase IV (KMG-IV): sequencing the most valuable type-strain genomes for metagenomic binning, comparative biology and taxonomic classification.</title>
        <authorList>
            <person name="Goeker M."/>
        </authorList>
    </citation>
    <scope>NUCLEOTIDE SEQUENCE [LARGE SCALE GENOMIC DNA]</scope>
    <source>
        <strain evidence="2 3">YIM 65646</strain>
    </source>
</reference>
<evidence type="ECO:0000313" key="2">
    <source>
        <dbReference type="EMBL" id="MBB6032221.1"/>
    </source>
</evidence>
<keyword evidence="2" id="KW-0560">Oxidoreductase</keyword>
<keyword evidence="3" id="KW-1185">Reference proteome</keyword>
<dbReference type="GO" id="GO:0016829">
    <property type="term" value="F:lyase activity"/>
    <property type="evidence" value="ECO:0007669"/>
    <property type="project" value="UniProtKB-KW"/>
</dbReference>
<proteinExistence type="predicted"/>
<dbReference type="EMBL" id="JACHGT010000001">
    <property type="protein sequence ID" value="MBB6032221.1"/>
    <property type="molecule type" value="Genomic_DNA"/>
</dbReference>
<keyword evidence="2" id="KW-0223">Dioxygenase</keyword>
<sequence>MPHDITGLHHVGHIVADIGAAATLYRRLGFHVGPPGFPAWRDMPIGQAGNHLVPFGAGNTHIEFRRDFIELVTVLDGPLPAEAFLMPIEVPAERREAVTRAIHATTRNIRSFLDRFEGLHITMFDGPDPAATARRLDAAGIAHGGVHHVARPMWTKDGHTTSVPASYLEIGADARVPEGRVGVASNPDTALLDAQRLPAHPNGAVGLTEVVLGVPDGELDAQAARYAEILGRDSESADHGRVFALGGPTLTIARESRLGKVWPGAEVPRTPGFAVCGVAVDDLAVARELLAANGFSLSETSGGGVIVPAAEVMGAAMVFTQA</sequence>
<gene>
    <name evidence="2" type="ORF">HNR73_000063</name>
</gene>
<accession>A0A841F5M9</accession>
<organism evidence="2 3">
    <name type="scientific">Phytomonospora endophytica</name>
    <dbReference type="NCBI Taxonomy" id="714109"/>
    <lineage>
        <taxon>Bacteria</taxon>
        <taxon>Bacillati</taxon>
        <taxon>Actinomycetota</taxon>
        <taxon>Actinomycetes</taxon>
        <taxon>Micromonosporales</taxon>
        <taxon>Micromonosporaceae</taxon>
        <taxon>Phytomonospora</taxon>
    </lineage>
</organism>
<evidence type="ECO:0000259" key="1">
    <source>
        <dbReference type="Pfam" id="PF13468"/>
    </source>
</evidence>
<dbReference type="InterPro" id="IPR025870">
    <property type="entry name" value="Glyoxalase-like_dom"/>
</dbReference>
<keyword evidence="2" id="KW-0456">Lyase</keyword>
<dbReference type="InterPro" id="IPR029068">
    <property type="entry name" value="Glyas_Bleomycin-R_OHBP_Dase"/>
</dbReference>
<dbReference type="GO" id="GO:0051213">
    <property type="term" value="F:dioxygenase activity"/>
    <property type="evidence" value="ECO:0007669"/>
    <property type="project" value="UniProtKB-KW"/>
</dbReference>
<dbReference type="AlphaFoldDB" id="A0A841F5M9"/>
<feature type="domain" description="Glyoxalase-like" evidence="1">
    <location>
        <begin position="8"/>
        <end position="229"/>
    </location>
</feature>
<evidence type="ECO:0000313" key="3">
    <source>
        <dbReference type="Proteomes" id="UP000548476"/>
    </source>
</evidence>
<dbReference type="SUPFAM" id="SSF54593">
    <property type="entry name" value="Glyoxalase/Bleomycin resistance protein/Dihydroxybiphenyl dioxygenase"/>
    <property type="match status" value="2"/>
</dbReference>